<dbReference type="EMBL" id="BBTG02000036">
    <property type="protein sequence ID" value="GAO15595.1"/>
    <property type="molecule type" value="Genomic_DNA"/>
</dbReference>
<dbReference type="PIRSF" id="PIRSF000137">
    <property type="entry name" value="Alcohol_oxidase"/>
    <property type="match status" value="1"/>
</dbReference>
<dbReference type="PANTHER" id="PTHR11552">
    <property type="entry name" value="GLUCOSE-METHANOL-CHOLINE GMC OXIDOREDUCTASE"/>
    <property type="match status" value="1"/>
</dbReference>
<comment type="similarity">
    <text evidence="1">Belongs to the GMC oxidoreductase family.</text>
</comment>
<dbReference type="Gene3D" id="3.30.560.10">
    <property type="entry name" value="Glucose Oxidase, domain 3"/>
    <property type="match status" value="1"/>
</dbReference>
<evidence type="ECO:0000313" key="4">
    <source>
        <dbReference type="EMBL" id="GAO15595.1"/>
    </source>
</evidence>
<accession>A0A063BP73</accession>
<dbReference type="InterPro" id="IPR007867">
    <property type="entry name" value="GMC_OxRtase_C"/>
</dbReference>
<evidence type="ECO:0000256" key="1">
    <source>
        <dbReference type="ARBA" id="ARBA00010790"/>
    </source>
</evidence>
<dbReference type="InterPro" id="IPR036188">
    <property type="entry name" value="FAD/NAD-bd_sf"/>
</dbReference>
<dbReference type="AlphaFoldDB" id="A0A063BP73"/>
<dbReference type="GO" id="GO:0050660">
    <property type="term" value="F:flavin adenine dinucleotide binding"/>
    <property type="evidence" value="ECO:0007669"/>
    <property type="project" value="InterPro"/>
</dbReference>
<dbReference type="GO" id="GO:0016614">
    <property type="term" value="F:oxidoreductase activity, acting on CH-OH group of donors"/>
    <property type="evidence" value="ECO:0007669"/>
    <property type="project" value="InterPro"/>
</dbReference>
<comment type="cofactor">
    <cofactor evidence="2">
        <name>FAD</name>
        <dbReference type="ChEBI" id="CHEBI:57692"/>
    </cofactor>
</comment>
<comment type="caution">
    <text evidence="4">The sequence shown here is derived from an EMBL/GenBank/DDBJ whole genome shotgun (WGS) entry which is preliminary data.</text>
</comment>
<feature type="binding site" evidence="2">
    <location>
        <position position="258"/>
    </location>
    <ligand>
        <name>FAD</name>
        <dbReference type="ChEBI" id="CHEBI:57692"/>
    </ligand>
</feature>
<gene>
    <name evidence="4" type="ORF">UVI_02050280</name>
</gene>
<dbReference type="PANTHER" id="PTHR11552:SF78">
    <property type="entry name" value="GLUCOSE-METHANOL-CHOLINE OXIDOREDUCTASE N-TERMINAL DOMAIN-CONTAINING PROTEIN"/>
    <property type="match status" value="1"/>
</dbReference>
<evidence type="ECO:0000313" key="5">
    <source>
        <dbReference type="Proteomes" id="UP000054053"/>
    </source>
</evidence>
<dbReference type="STRING" id="1159556.A0A063BP73"/>
<name>A0A063BP73_USTVR</name>
<dbReference type="PROSITE" id="PS00624">
    <property type="entry name" value="GMC_OXRED_2"/>
    <property type="match status" value="1"/>
</dbReference>
<reference evidence="5" key="1">
    <citation type="journal article" date="2016" name="Genome Announc.">
        <title>Genome sequence of Ustilaginoidea virens IPU010, a rice pathogenic fungus causing false smut.</title>
        <authorList>
            <person name="Kumagai T."/>
            <person name="Ishii T."/>
            <person name="Terai G."/>
            <person name="Umemura M."/>
            <person name="Machida M."/>
            <person name="Asai K."/>
        </authorList>
    </citation>
    <scope>NUCLEOTIDE SEQUENCE [LARGE SCALE GENOMIC DNA]</scope>
    <source>
        <strain evidence="5">IPU010</strain>
    </source>
</reference>
<dbReference type="Gene3D" id="3.50.50.60">
    <property type="entry name" value="FAD/NAD(P)-binding domain"/>
    <property type="match status" value="1"/>
</dbReference>
<keyword evidence="2" id="KW-0285">Flavoprotein</keyword>
<dbReference type="InterPro" id="IPR012132">
    <property type="entry name" value="GMC_OxRdtase"/>
</dbReference>
<dbReference type="SUPFAM" id="SSF51905">
    <property type="entry name" value="FAD/NAD(P)-binding domain"/>
    <property type="match status" value="1"/>
</dbReference>
<dbReference type="Pfam" id="PF05199">
    <property type="entry name" value="GMC_oxred_C"/>
    <property type="match status" value="1"/>
</dbReference>
<organism evidence="4 5">
    <name type="scientific">Ustilaginoidea virens</name>
    <name type="common">Rice false smut fungus</name>
    <name type="synonym">Villosiclava virens</name>
    <dbReference type="NCBI Taxonomy" id="1159556"/>
    <lineage>
        <taxon>Eukaryota</taxon>
        <taxon>Fungi</taxon>
        <taxon>Dikarya</taxon>
        <taxon>Ascomycota</taxon>
        <taxon>Pezizomycotina</taxon>
        <taxon>Sordariomycetes</taxon>
        <taxon>Hypocreomycetidae</taxon>
        <taxon>Hypocreales</taxon>
        <taxon>Clavicipitaceae</taxon>
        <taxon>Ustilaginoidea</taxon>
    </lineage>
</organism>
<dbReference type="InterPro" id="IPR000172">
    <property type="entry name" value="GMC_OxRdtase_N"/>
</dbReference>
<evidence type="ECO:0000259" key="3">
    <source>
        <dbReference type="PROSITE" id="PS00624"/>
    </source>
</evidence>
<feature type="binding site" evidence="2">
    <location>
        <position position="92"/>
    </location>
    <ligand>
        <name>FAD</name>
        <dbReference type="ChEBI" id="CHEBI:57692"/>
    </ligand>
</feature>
<sequence length="649" mass="69281">MGSYQPGREYDVVLAGGGTAACVVAGRLAEADPSLAILLVERGPNNLDDAAVLTPALYRSHLLPGSKTTIFYKANREAAINGRQAVVPAGGVLGGGSSINFMMYTRGMCDPTRGVTFWPKLTGSPPLPGTAQACDYDSWNARGWGADSLLPLARKLETFHFQGPQYDASLHGYDGPIHVSRSTYGSRAFQDDIMAAAEAVGEREVPDLQDFRTASGFSRWGGYISPQGQRQDAAHRYVHPLIQSGRCPNLHVLVETTVSRVLFQGTRAVGVEALPTGAGPDAKPLVVRARRLVVVSAGALGTPQILERSGVGSRAVLAELGIPVVSDLPGVGEDYQDHNLAGYGYKSNLSPDETLDGLISGRLDVAAAVRERNPILGWNGLDVAAKVRPTDEEVAEMGPDFQRLWDRDFKRQTERPLMLFAVASYFLGDPALLGEATGGGGGGGDDEGPHQCVTVGCYTAYPYSRGSIHIVSRDASAAPSFNTGFLSHPADLAVLVWAYKKQRDMMRRTNAFVAEVPLSHPSFEPGSKAALLDRHPVEGGYASLEDRRHLPPVEYDERDNAAIEEHIRSGVGTAWHSCGTCKMAPRDKGGVVDEALNVYGTEGLKLADLSICPENVGANTNNTALIVGEKAAWIIGRELGLSISPLEGE</sequence>
<protein>
    <recommendedName>
        <fullName evidence="3">Glucose-methanol-choline oxidoreductase N-terminal domain-containing protein</fullName>
    </recommendedName>
</protein>
<keyword evidence="2" id="KW-0274">FAD</keyword>
<dbReference type="Pfam" id="PF00732">
    <property type="entry name" value="GMC_oxred_N"/>
    <property type="match status" value="2"/>
</dbReference>
<dbReference type="Proteomes" id="UP000054053">
    <property type="component" value="Unassembled WGS sequence"/>
</dbReference>
<feature type="domain" description="Glucose-methanol-choline oxidoreductase N-terminal" evidence="3">
    <location>
        <begin position="298"/>
        <end position="312"/>
    </location>
</feature>
<feature type="binding site" evidence="2">
    <location>
        <begin position="575"/>
        <end position="576"/>
    </location>
    <ligand>
        <name>FAD</name>
        <dbReference type="ChEBI" id="CHEBI:57692"/>
    </ligand>
</feature>
<evidence type="ECO:0000256" key="2">
    <source>
        <dbReference type="PIRSR" id="PIRSR000137-2"/>
    </source>
</evidence>
<dbReference type="HOGENOM" id="CLU_002865_5_1_1"/>
<dbReference type="SUPFAM" id="SSF54373">
    <property type="entry name" value="FAD-linked reductases, C-terminal domain"/>
    <property type="match status" value="1"/>
</dbReference>
<proteinExistence type="inferred from homology"/>